<evidence type="ECO:0000256" key="10">
    <source>
        <dbReference type="RuleBase" id="RU366072"/>
    </source>
</evidence>
<comment type="subunit">
    <text evidence="10">The ferredoxin:CoB-CoM heterodisulfide reductase is composed of three subunits; HdrA, HdrB and HdrC.</text>
</comment>
<dbReference type="GO" id="GO:0051539">
    <property type="term" value="F:4 iron, 4 sulfur cluster binding"/>
    <property type="evidence" value="ECO:0007669"/>
    <property type="project" value="UniProtKB-UniRule"/>
</dbReference>
<feature type="domain" description="4Fe-4S ferredoxin-type" evidence="11">
    <location>
        <begin position="250"/>
        <end position="280"/>
    </location>
</feature>
<dbReference type="InterPro" id="IPR039650">
    <property type="entry name" value="HdrA-like"/>
</dbReference>
<evidence type="ECO:0000256" key="1">
    <source>
        <dbReference type="ARBA" id="ARBA00001974"/>
    </source>
</evidence>
<dbReference type="EC" id="1.8.-.-" evidence="10"/>
<feature type="domain" description="4Fe-4S ferredoxin-type" evidence="11">
    <location>
        <begin position="297"/>
        <end position="326"/>
    </location>
</feature>
<dbReference type="EMBL" id="LNJE01000006">
    <property type="protein sequence ID" value="KYC57974.1"/>
    <property type="molecule type" value="Genomic_DNA"/>
</dbReference>
<reference evidence="12 14" key="1">
    <citation type="journal article" date="2016" name="ISME J.">
        <title>Chasing the elusive Euryarchaeota class WSA2: genomes reveal a uniquely fastidious methyl-reducing methanogen.</title>
        <authorList>
            <person name="Nobu M.K."/>
            <person name="Narihiro T."/>
            <person name="Kuroda K."/>
            <person name="Mei R."/>
            <person name="Liu W.T."/>
        </authorList>
    </citation>
    <scope>NUCLEOTIDE SEQUENCE [LARGE SCALE GENOMIC DNA]</scope>
    <source>
        <strain evidence="12">ADurb1013_Bin02101</strain>
        <strain evidence="13">ADurb1213_Bin02801</strain>
    </source>
</reference>
<comment type="similarity">
    <text evidence="2 10">Belongs to the HdrA family.</text>
</comment>
<dbReference type="PANTHER" id="PTHR43498:SF1">
    <property type="entry name" value="COB--COM HETERODISULFIDE REDUCTASE IRON-SULFUR SUBUNIT A"/>
    <property type="match status" value="1"/>
</dbReference>
<evidence type="ECO:0000256" key="5">
    <source>
        <dbReference type="ARBA" id="ARBA00022723"/>
    </source>
</evidence>
<keyword evidence="8 10" id="KW-0408">Iron</keyword>
<comment type="caution">
    <text evidence="12">The sequence shown here is derived from an EMBL/GenBank/DDBJ whole genome shotgun (WGS) entry which is preliminary data.</text>
</comment>
<dbReference type="InterPro" id="IPR036188">
    <property type="entry name" value="FAD/NAD-bd_sf"/>
</dbReference>
<dbReference type="Proteomes" id="UP000092420">
    <property type="component" value="Unassembled WGS sequence"/>
</dbReference>
<comment type="pathway">
    <text evidence="10">Cofactor metabolism; coenzyme M-coenzyme B heterodisulfide reduction; coenzyme B and coenzyme M from coenzyme M-coenzyme B heterodisulfide: step 1/1.</text>
</comment>
<keyword evidence="3 10" id="KW-0004">4Fe-4S</keyword>
<accession>A0A150JCV3</accession>
<dbReference type="PROSITE" id="PS51379">
    <property type="entry name" value="4FE4S_FER_2"/>
    <property type="match status" value="4"/>
</dbReference>
<dbReference type="EMBL" id="LNJB01000004">
    <property type="protein sequence ID" value="KYC55073.1"/>
    <property type="molecule type" value="Genomic_DNA"/>
</dbReference>
<evidence type="ECO:0000256" key="6">
    <source>
        <dbReference type="ARBA" id="ARBA00022827"/>
    </source>
</evidence>
<dbReference type="Gene3D" id="3.50.50.60">
    <property type="entry name" value="FAD/NAD(P)-binding domain"/>
    <property type="match status" value="2"/>
</dbReference>
<accession>A0A150JID4</accession>
<dbReference type="InterPro" id="IPR017896">
    <property type="entry name" value="4Fe4S_Fe-S-bd"/>
</dbReference>
<protein>
    <recommendedName>
        <fullName evidence="10">CoB--CoM heterodisulfide reductase iron-sulfur subunit A</fullName>
        <ecNumber evidence="10">1.8.-.-</ecNumber>
    </recommendedName>
</protein>
<evidence type="ECO:0000259" key="11">
    <source>
        <dbReference type="PROSITE" id="PS51379"/>
    </source>
</evidence>
<keyword evidence="9 10" id="KW-0411">Iron-sulfur</keyword>
<evidence type="ECO:0000313" key="13">
    <source>
        <dbReference type="EMBL" id="KYC57974.1"/>
    </source>
</evidence>
<comment type="cofactor">
    <cofactor evidence="1 10">
        <name>FAD</name>
        <dbReference type="ChEBI" id="CHEBI:57692"/>
    </cofactor>
</comment>
<dbReference type="Pfam" id="PF00037">
    <property type="entry name" value="Fer4"/>
    <property type="match status" value="2"/>
</dbReference>
<dbReference type="SUPFAM" id="SSF54862">
    <property type="entry name" value="4Fe-4S ferredoxins"/>
    <property type="match status" value="1"/>
</dbReference>
<accession>A0A150JM80</accession>
<comment type="function">
    <text evidence="10">Part of a complex that catalyzes the reversible reduction of CoM-S-S-CoB to the thiol-coenzymes H-S-CoM (coenzyme M) and H-S-CoB (coenzyme B).</text>
</comment>
<dbReference type="PATRIC" id="fig|1706435.3.peg.676"/>
<evidence type="ECO:0000313" key="14">
    <source>
        <dbReference type="Proteomes" id="UP000092420"/>
    </source>
</evidence>
<proteinExistence type="inferred from homology"/>
<sequence>MTKSRSRKKKKESNDFPKIGVYVCHCGTNIAGSVNIEEVVNYSKTLSNVSIVRDHMYLCSEQGQNLIKDDIQKDGITRVVAACCSPRTHEEIFRKTLNSTDLNKYLYEQVNIRDQCSWPHIKDKENATKKAMTLVKSGVYRAIELEPLEDRKLPVLKSTLVIGGGISGINAALDLARDGYKVYLVEKNPSIGGKMAQLDKTFPTNDCSACILAPMMVDISNNPNVELLTYSEVENVSGHIGNYHIVVRKKQTSVDWNKCNGCGDCSIVCPVKVDNEFNCNMDKRKAIYIQFQQAIPMKAVIDKTKCIKCKLCEKRCQVGAIDITKNDDEYVEFDVGSIIVATGYDLFDPNKKAEYDYDHPNVITSLELERMMCASGPTKGEILRPSDNRTPHTVSFIQCVGSRDEKTNDYCSRICCTYSIKHARLLKEKYPDMDIYIHYIDLRCFGKGYEEYYRMAREKGVKFIRGRISQVDSIGDRLEVSGDDDTLGEQISVIADLVVLAVAMESPKDSKNLANLLNISTDKTGFFKEIHPKLKPVSTDSDGIFIAGACQGPKEIPDAVSQGKAAASAASSLMSKGEIGVEPLFAQVIDEFCAKCRTCESLCTYKAIKYIEDENKIEVDIALCKGCGVCSAACPSSAIKANHFTNSQVRMQILALTGGLK</sequence>
<dbReference type="Pfam" id="PF13187">
    <property type="entry name" value="Fer4_9"/>
    <property type="match status" value="1"/>
</dbReference>
<gene>
    <name evidence="12" type="ORF">AN188_00513</name>
    <name evidence="13" type="ORF">APG09_00680</name>
</gene>
<dbReference type="UniPathway" id="UPA00647">
    <property type="reaction ID" value="UER00700"/>
</dbReference>
<dbReference type="PROSITE" id="PS00198">
    <property type="entry name" value="4FE4S_FER_1"/>
    <property type="match status" value="2"/>
</dbReference>
<keyword evidence="5 10" id="KW-0479">Metal-binding</keyword>
<evidence type="ECO:0000256" key="3">
    <source>
        <dbReference type="ARBA" id="ARBA00022485"/>
    </source>
</evidence>
<comment type="cofactor">
    <cofactor evidence="10">
        <name>[4Fe-4S] cluster</name>
        <dbReference type="ChEBI" id="CHEBI:49883"/>
    </cofactor>
</comment>
<dbReference type="SUPFAM" id="SSF51905">
    <property type="entry name" value="FAD/NAD(P)-binding domain"/>
    <property type="match status" value="1"/>
</dbReference>
<feature type="domain" description="4Fe-4S ferredoxin-type" evidence="11">
    <location>
        <begin position="615"/>
        <end position="644"/>
    </location>
</feature>
<organism evidence="12 14">
    <name type="scientific">Candidatus Methanofastidiosum methylothiophilum</name>
    <dbReference type="NCBI Taxonomy" id="1705564"/>
    <lineage>
        <taxon>Archaea</taxon>
        <taxon>Methanobacteriati</taxon>
        <taxon>Methanobacteriota</taxon>
        <taxon>Stenosarchaea group</taxon>
        <taxon>Candidatus Methanofastidiosia</taxon>
        <taxon>Candidatus Methanofastidiosales</taxon>
        <taxon>Candidatus Methanofastidiosaceae</taxon>
        <taxon>Candidatus Methanofastidiosum</taxon>
    </lineage>
</organism>
<name>A0A150JID4_9EURY</name>
<evidence type="ECO:0000256" key="7">
    <source>
        <dbReference type="ARBA" id="ARBA00023002"/>
    </source>
</evidence>
<keyword evidence="7 10" id="KW-0560">Oxidoreductase</keyword>
<evidence type="ECO:0000256" key="8">
    <source>
        <dbReference type="ARBA" id="ARBA00023004"/>
    </source>
</evidence>
<dbReference type="GO" id="GO:0016491">
    <property type="term" value="F:oxidoreductase activity"/>
    <property type="evidence" value="ECO:0007669"/>
    <property type="project" value="UniProtKB-UniRule"/>
</dbReference>
<evidence type="ECO:0000256" key="9">
    <source>
        <dbReference type="ARBA" id="ARBA00023014"/>
    </source>
</evidence>
<feature type="domain" description="4Fe-4S ferredoxin-type" evidence="11">
    <location>
        <begin position="585"/>
        <end position="613"/>
    </location>
</feature>
<dbReference type="PANTHER" id="PTHR43498">
    <property type="entry name" value="FERREDOXIN:COB-COM HETERODISULFIDE REDUCTASE SUBUNIT A"/>
    <property type="match status" value="1"/>
</dbReference>
<keyword evidence="4 10" id="KW-0285">Flavoprotein</keyword>
<evidence type="ECO:0000256" key="4">
    <source>
        <dbReference type="ARBA" id="ARBA00022630"/>
    </source>
</evidence>
<dbReference type="AlphaFoldDB" id="A0A150JID4"/>
<dbReference type="Pfam" id="PF12831">
    <property type="entry name" value="FAD_oxidored"/>
    <property type="match status" value="1"/>
</dbReference>
<dbReference type="Gene3D" id="3.30.70.20">
    <property type="match status" value="2"/>
</dbReference>
<dbReference type="GO" id="GO:0046872">
    <property type="term" value="F:metal ion binding"/>
    <property type="evidence" value="ECO:0007669"/>
    <property type="project" value="UniProtKB-KW"/>
</dbReference>
<dbReference type="InterPro" id="IPR017900">
    <property type="entry name" value="4Fe4S_Fe_S_CS"/>
</dbReference>
<evidence type="ECO:0000313" key="12">
    <source>
        <dbReference type="EMBL" id="KYC55073.1"/>
    </source>
</evidence>
<keyword evidence="6 10" id="KW-0274">FAD</keyword>
<evidence type="ECO:0000256" key="2">
    <source>
        <dbReference type="ARBA" id="ARBA00006561"/>
    </source>
</evidence>
<dbReference type="PATRIC" id="fig|1706433.3.peg.512"/>